<evidence type="ECO:0000313" key="7">
    <source>
        <dbReference type="EMBL" id="ORM96418.1"/>
    </source>
</evidence>
<dbReference type="Proteomes" id="UP000193785">
    <property type="component" value="Unassembled WGS sequence"/>
</dbReference>
<keyword evidence="8" id="KW-1185">Reference proteome</keyword>
<evidence type="ECO:0000256" key="2">
    <source>
        <dbReference type="ARBA" id="ARBA00006671"/>
    </source>
</evidence>
<dbReference type="SUPFAM" id="SSF49401">
    <property type="entry name" value="Bacterial adhesins"/>
    <property type="match status" value="1"/>
</dbReference>
<proteinExistence type="inferred from homology"/>
<dbReference type="InterPro" id="IPR036937">
    <property type="entry name" value="Adhesion_dom_fimbrial_sf"/>
</dbReference>
<evidence type="ECO:0000256" key="3">
    <source>
        <dbReference type="ARBA" id="ARBA00022729"/>
    </source>
</evidence>
<evidence type="ECO:0000259" key="6">
    <source>
        <dbReference type="Pfam" id="PF00419"/>
    </source>
</evidence>
<dbReference type="PANTHER" id="PTHR33420">
    <property type="entry name" value="FIMBRIAL SUBUNIT ELFA-RELATED"/>
    <property type="match status" value="1"/>
</dbReference>
<name>A0ABX3UNQ0_9GAMM</name>
<comment type="subcellular location">
    <subcellularLocation>
        <location evidence="1">Fimbrium</location>
    </subcellularLocation>
</comment>
<evidence type="ECO:0000256" key="4">
    <source>
        <dbReference type="ARBA" id="ARBA00023263"/>
    </source>
</evidence>
<feature type="domain" description="Fimbrial-type adhesion" evidence="6">
    <location>
        <begin position="193"/>
        <end position="336"/>
    </location>
</feature>
<evidence type="ECO:0000256" key="1">
    <source>
        <dbReference type="ARBA" id="ARBA00004561"/>
    </source>
</evidence>
<feature type="chain" id="PRO_5047190817" description="Fimbrial-type adhesion domain-containing protein" evidence="5">
    <location>
        <begin position="20"/>
        <end position="336"/>
    </location>
</feature>
<dbReference type="Pfam" id="PF00419">
    <property type="entry name" value="Fimbrial"/>
    <property type="match status" value="1"/>
</dbReference>
<evidence type="ECO:0000256" key="5">
    <source>
        <dbReference type="SAM" id="SignalP"/>
    </source>
</evidence>
<dbReference type="InterPro" id="IPR008966">
    <property type="entry name" value="Adhesion_dom_sf"/>
</dbReference>
<organism evidence="7 8">
    <name type="scientific">Pantoea septica</name>
    <dbReference type="NCBI Taxonomy" id="472695"/>
    <lineage>
        <taxon>Bacteria</taxon>
        <taxon>Pseudomonadati</taxon>
        <taxon>Pseudomonadota</taxon>
        <taxon>Gammaproteobacteria</taxon>
        <taxon>Enterobacterales</taxon>
        <taxon>Erwiniaceae</taxon>
        <taxon>Pantoea</taxon>
    </lineage>
</organism>
<keyword evidence="3 5" id="KW-0732">Signal</keyword>
<comment type="caution">
    <text evidence="7">The sequence shown here is derived from an EMBL/GenBank/DDBJ whole genome shotgun (WGS) entry which is preliminary data.</text>
</comment>
<dbReference type="Gene3D" id="2.60.40.1090">
    <property type="entry name" value="Fimbrial-type adhesion domain"/>
    <property type="match status" value="1"/>
</dbReference>
<dbReference type="Gene3D" id="2.60.40.3310">
    <property type="match status" value="1"/>
</dbReference>
<sequence>MKAVIGLGALALSTAFSNAQGSEFKQNLILKPQNITYTGAADTIALEPNLTYDAVVENIYCGWWETCSSGTVQAASSAIPTNLTLRRGQNYCRVYQAGIPGIGYILQVKDQGAPDNEYQCLSENILKTYPFSSGSTNPANLGWSAKLEFVKTNERLQPGSRSTPRLTAAVMTGTSSSSSATASIIIEPTTFDIRARSCTVLTPQSQVDLGEIDARDLPTEGSLSAAVSFQIGLKCESGVELKMVMTDQSKPGNYSSTVSLTQDSSADGVGVQFSSYGQPVMLGPDSSTPGTLNQRYITTFNKAETIMLPFEARYVRTGNIKPGSANALASITFSYQ</sequence>
<accession>A0ABX3UNQ0</accession>
<dbReference type="EMBL" id="MLJJ01000039">
    <property type="protein sequence ID" value="ORM96418.1"/>
    <property type="molecule type" value="Genomic_DNA"/>
</dbReference>
<dbReference type="PANTHER" id="PTHR33420:SF3">
    <property type="entry name" value="FIMBRIAL SUBUNIT ELFA"/>
    <property type="match status" value="1"/>
</dbReference>
<comment type="similarity">
    <text evidence="2">Belongs to the fimbrial protein family.</text>
</comment>
<keyword evidence="4" id="KW-0281">Fimbrium</keyword>
<feature type="signal peptide" evidence="5">
    <location>
        <begin position="1"/>
        <end position="19"/>
    </location>
</feature>
<dbReference type="InterPro" id="IPR050263">
    <property type="entry name" value="Bact_Fimbrial_Adh_Pro"/>
</dbReference>
<reference evidence="7 8" key="1">
    <citation type="journal article" date="2017" name="Antonie Van Leeuwenhoek">
        <title>Phylogenomic resolution of the bacterial genus Pantoea and its relationship with Erwinia and Tatumella.</title>
        <authorList>
            <person name="Palmer M."/>
            <person name="Steenkamp E.T."/>
            <person name="Coetzee M.P."/>
            <person name="Chan W.Y."/>
            <person name="van Zyl E."/>
            <person name="De Maayer P."/>
            <person name="Coutinho T.A."/>
            <person name="Blom J."/>
            <person name="Smits T.H."/>
            <person name="Duffy B."/>
            <person name="Venter S.N."/>
        </authorList>
    </citation>
    <scope>NUCLEOTIDE SEQUENCE [LARGE SCALE GENOMIC DNA]</scope>
    <source>
        <strain evidence="7 8">LMG 5345</strain>
    </source>
</reference>
<dbReference type="InterPro" id="IPR000259">
    <property type="entry name" value="Adhesion_dom_fimbrial"/>
</dbReference>
<gene>
    <name evidence="7" type="ORF">HA46_16955</name>
</gene>
<evidence type="ECO:0000313" key="8">
    <source>
        <dbReference type="Proteomes" id="UP000193785"/>
    </source>
</evidence>
<protein>
    <recommendedName>
        <fullName evidence="6">Fimbrial-type adhesion domain-containing protein</fullName>
    </recommendedName>
</protein>